<gene>
    <name evidence="2" type="ORF">CEPIT_LOCUS604</name>
</gene>
<dbReference type="Proteomes" id="UP001152523">
    <property type="component" value="Unassembled WGS sequence"/>
</dbReference>
<name>A0AAV0C0A9_9ASTE</name>
<keyword evidence="1" id="KW-0812">Transmembrane</keyword>
<keyword evidence="1" id="KW-1133">Transmembrane helix</keyword>
<protein>
    <submittedName>
        <fullName evidence="2">Uncharacterized protein</fullName>
    </submittedName>
</protein>
<keyword evidence="3" id="KW-1185">Reference proteome</keyword>
<evidence type="ECO:0000313" key="2">
    <source>
        <dbReference type="EMBL" id="CAH9054018.1"/>
    </source>
</evidence>
<comment type="caution">
    <text evidence="2">The sequence shown here is derived from an EMBL/GenBank/DDBJ whole genome shotgun (WGS) entry which is preliminary data.</text>
</comment>
<feature type="transmembrane region" description="Helical" evidence="1">
    <location>
        <begin position="77"/>
        <end position="100"/>
    </location>
</feature>
<evidence type="ECO:0000256" key="1">
    <source>
        <dbReference type="SAM" id="Phobius"/>
    </source>
</evidence>
<dbReference type="EMBL" id="CAMAPF010000005">
    <property type="protein sequence ID" value="CAH9054018.1"/>
    <property type="molecule type" value="Genomic_DNA"/>
</dbReference>
<evidence type="ECO:0000313" key="3">
    <source>
        <dbReference type="Proteomes" id="UP001152523"/>
    </source>
</evidence>
<sequence length="174" mass="20436">MEVERVSEIRFSFLFSARKALWTSTRRWRLAQRKKNWILIKLMLKLWGMNGGRVPLLSRRHGVQTNLGFGRRWVNSILISFYSVCVFFVELHVVLDVFFFPSRDILEFRLCDEKSGLQVIGSVKSITGPTNVIASTEVIDSQSGSRADCRHEAFYRFVYFFSLIVYQPCDERYF</sequence>
<accession>A0AAV0C0A9</accession>
<proteinExistence type="predicted"/>
<dbReference type="AlphaFoldDB" id="A0AAV0C0A9"/>
<reference evidence="2" key="1">
    <citation type="submission" date="2022-07" db="EMBL/GenBank/DDBJ databases">
        <authorList>
            <person name="Macas J."/>
            <person name="Novak P."/>
            <person name="Neumann P."/>
        </authorList>
    </citation>
    <scope>NUCLEOTIDE SEQUENCE</scope>
</reference>
<keyword evidence="1" id="KW-0472">Membrane</keyword>
<feature type="non-terminal residue" evidence="2">
    <location>
        <position position="174"/>
    </location>
</feature>
<organism evidence="2 3">
    <name type="scientific">Cuscuta epithymum</name>
    <dbReference type="NCBI Taxonomy" id="186058"/>
    <lineage>
        <taxon>Eukaryota</taxon>
        <taxon>Viridiplantae</taxon>
        <taxon>Streptophyta</taxon>
        <taxon>Embryophyta</taxon>
        <taxon>Tracheophyta</taxon>
        <taxon>Spermatophyta</taxon>
        <taxon>Magnoliopsida</taxon>
        <taxon>eudicotyledons</taxon>
        <taxon>Gunneridae</taxon>
        <taxon>Pentapetalae</taxon>
        <taxon>asterids</taxon>
        <taxon>lamiids</taxon>
        <taxon>Solanales</taxon>
        <taxon>Convolvulaceae</taxon>
        <taxon>Cuscuteae</taxon>
        <taxon>Cuscuta</taxon>
        <taxon>Cuscuta subgen. Cuscuta</taxon>
    </lineage>
</organism>